<gene>
    <name evidence="2" type="ORF">C7212DRAFT_303836</name>
</gene>
<comment type="caution">
    <text evidence="2">The sequence shown here is derived from an EMBL/GenBank/DDBJ whole genome shotgun (WGS) entry which is preliminary data.</text>
</comment>
<protein>
    <submittedName>
        <fullName evidence="2">Uncharacterized protein</fullName>
    </submittedName>
</protein>
<organism evidence="2 3">
    <name type="scientific">Tuber magnatum</name>
    <name type="common">white Piedmont truffle</name>
    <dbReference type="NCBI Taxonomy" id="42249"/>
    <lineage>
        <taxon>Eukaryota</taxon>
        <taxon>Fungi</taxon>
        <taxon>Dikarya</taxon>
        <taxon>Ascomycota</taxon>
        <taxon>Pezizomycotina</taxon>
        <taxon>Pezizomycetes</taxon>
        <taxon>Pezizales</taxon>
        <taxon>Tuberaceae</taxon>
        <taxon>Tuber</taxon>
    </lineage>
</organism>
<evidence type="ECO:0000256" key="1">
    <source>
        <dbReference type="SAM" id="MobiDB-lite"/>
    </source>
</evidence>
<name>A0A317SXC3_9PEZI</name>
<feature type="region of interest" description="Disordered" evidence="1">
    <location>
        <begin position="1"/>
        <end position="30"/>
    </location>
</feature>
<keyword evidence="3" id="KW-1185">Reference proteome</keyword>
<evidence type="ECO:0000313" key="2">
    <source>
        <dbReference type="EMBL" id="PWW79135.1"/>
    </source>
</evidence>
<evidence type="ECO:0000313" key="3">
    <source>
        <dbReference type="Proteomes" id="UP000246991"/>
    </source>
</evidence>
<reference evidence="2 3" key="1">
    <citation type="submission" date="2018-03" db="EMBL/GenBank/DDBJ databases">
        <title>Genomes of Pezizomycetes fungi and the evolution of truffles.</title>
        <authorList>
            <person name="Murat C."/>
            <person name="Payen T."/>
            <person name="Noel B."/>
            <person name="Kuo A."/>
            <person name="Martin F.M."/>
        </authorList>
    </citation>
    <scope>NUCLEOTIDE SEQUENCE [LARGE SCALE GENOMIC DNA]</scope>
    <source>
        <strain evidence="2">091103-1</strain>
    </source>
</reference>
<sequence length="109" mass="11929">MPALEKPKCARRQKPPEAKARSQKRSEQRTIVPACRAASRNFQHCAELQETPGDSGELQENPGDCGGLWGTAEDHQGLWETVGDCGRPPRTMGDCGGLWEDYGVPNLIP</sequence>
<accession>A0A317SXC3</accession>
<dbReference type="AlphaFoldDB" id="A0A317SXC3"/>
<feature type="compositionally biased region" description="Basic and acidic residues" evidence="1">
    <location>
        <begin position="1"/>
        <end position="28"/>
    </location>
</feature>
<dbReference type="Proteomes" id="UP000246991">
    <property type="component" value="Unassembled WGS sequence"/>
</dbReference>
<dbReference type="EMBL" id="PYWC01000010">
    <property type="protein sequence ID" value="PWW79135.1"/>
    <property type="molecule type" value="Genomic_DNA"/>
</dbReference>
<proteinExistence type="predicted"/>